<dbReference type="OrthoDB" id="658622at2"/>
<dbReference type="Pfam" id="PF12864">
    <property type="entry name" value="DUF3822"/>
    <property type="match status" value="1"/>
</dbReference>
<dbReference type="PATRIC" id="fig|1382798.3.peg.2846"/>
<evidence type="ECO:0008006" key="3">
    <source>
        <dbReference type="Google" id="ProtNLM"/>
    </source>
</evidence>
<dbReference type="Gene3D" id="3.30.420.250">
    <property type="match status" value="1"/>
</dbReference>
<sequence>MALQNKKITKLTNTELSIQISLSGLSFCILNRDTNTITFLKEVTFAKKENPFGVLDALKNEFNTEAVLNHLFAEVFVIHDNELSALVPKALFNDACLADYLKFNTKILKSDFITYDDIKVNDSASVYVPYININNFIYEKFGKFTYKHISTVLIESILKTDVNYLVPKAYVNVSKGHFEIVIVQNKKLQLYNSFFYNSKEDFIYYILFCLEQLQLSPETVNLIFLGDIDAYDDLYVITYKYIRLIFFGDREDHYRYAIDAQPKNNHSNYSIISSF</sequence>
<evidence type="ECO:0000313" key="1">
    <source>
        <dbReference type="EMBL" id="KJD32826.1"/>
    </source>
</evidence>
<organism evidence="1 2">
    <name type="scientific">Neotamlana nanhaiensis</name>
    <dbReference type="NCBI Taxonomy" id="1382798"/>
    <lineage>
        <taxon>Bacteria</taxon>
        <taxon>Pseudomonadati</taxon>
        <taxon>Bacteroidota</taxon>
        <taxon>Flavobacteriia</taxon>
        <taxon>Flavobacteriales</taxon>
        <taxon>Flavobacteriaceae</taxon>
        <taxon>Neotamlana</taxon>
    </lineage>
</organism>
<evidence type="ECO:0000313" key="2">
    <source>
        <dbReference type="Proteomes" id="UP000032361"/>
    </source>
</evidence>
<dbReference type="Proteomes" id="UP000032361">
    <property type="component" value="Unassembled WGS sequence"/>
</dbReference>
<keyword evidence="2" id="KW-1185">Reference proteome</keyword>
<dbReference type="CDD" id="cd24013">
    <property type="entry name" value="ASKHA_ATPase_BT3980-like"/>
    <property type="match status" value="1"/>
</dbReference>
<dbReference type="RefSeq" id="WP_044626097.1">
    <property type="nucleotide sequence ID" value="NZ_JTDV01000005.1"/>
</dbReference>
<dbReference type="EMBL" id="JTDV01000005">
    <property type="protein sequence ID" value="KJD32826.1"/>
    <property type="molecule type" value="Genomic_DNA"/>
</dbReference>
<comment type="caution">
    <text evidence="1">The sequence shown here is derived from an EMBL/GenBank/DDBJ whole genome shotgun (WGS) entry which is preliminary data.</text>
</comment>
<dbReference type="AlphaFoldDB" id="A0A0D7W171"/>
<name>A0A0D7W171_9FLAO</name>
<proteinExistence type="predicted"/>
<dbReference type="InterPro" id="IPR024213">
    <property type="entry name" value="DUF3822"/>
</dbReference>
<gene>
    <name evidence="1" type="ORF">PK35_07535</name>
</gene>
<dbReference type="Gene3D" id="3.30.420.260">
    <property type="match status" value="1"/>
</dbReference>
<accession>A0A0D7W171</accession>
<reference evidence="1 2" key="1">
    <citation type="journal article" date="2015" name="Antonie Van Leeuwenhoek">
        <title>Tamlana nanhaiensis sp. nov., isolated from surface seawater collected from the South China Sea.</title>
        <authorList>
            <person name="Liu X."/>
            <person name="Lai Q."/>
            <person name="Du Y."/>
            <person name="Li G."/>
            <person name="Sun F."/>
            <person name="Shao Z."/>
        </authorList>
    </citation>
    <scope>NUCLEOTIDE SEQUENCE [LARGE SCALE GENOMIC DNA]</scope>
    <source>
        <strain evidence="1 2">FHC16</strain>
    </source>
</reference>
<dbReference type="STRING" id="1382798.PK35_07535"/>
<protein>
    <recommendedName>
        <fullName evidence="3">DUF3822 domain-containing protein</fullName>
    </recommendedName>
</protein>